<dbReference type="OrthoDB" id="3268468at2"/>
<dbReference type="InterPro" id="IPR021456">
    <property type="entry name" value="DUF3107"/>
</dbReference>
<evidence type="ECO:0000313" key="2">
    <source>
        <dbReference type="Proteomes" id="UP000076794"/>
    </source>
</evidence>
<dbReference type="AlphaFoldDB" id="A0A168F7N1"/>
<protein>
    <recommendedName>
        <fullName evidence="3">ATP-binding protein</fullName>
    </recommendedName>
</protein>
<accession>A0A168F7N1</accession>
<proteinExistence type="predicted"/>
<dbReference type="PATRIC" id="fig|1300344.3.peg.1435"/>
<dbReference type="KEGG" id="ido:I598_1431"/>
<dbReference type="STRING" id="1300344.I598_1431"/>
<name>A0A168F7N1_9MICO</name>
<sequence length="74" mass="7845">MEITIGVQNLARELVVETDLKPEVAAKAVRKALEDGTPLEITDDKGRLVIVPAATLGYVQIGSGEQRPVGFGSL</sequence>
<evidence type="ECO:0000313" key="1">
    <source>
        <dbReference type="EMBL" id="ANC30987.1"/>
    </source>
</evidence>
<evidence type="ECO:0008006" key="3">
    <source>
        <dbReference type="Google" id="ProtNLM"/>
    </source>
</evidence>
<dbReference type="RefSeq" id="WP_068202372.1">
    <property type="nucleotide sequence ID" value="NZ_CP014209.1"/>
</dbReference>
<gene>
    <name evidence="1" type="ORF">I598_1431</name>
</gene>
<dbReference type="Pfam" id="PF11305">
    <property type="entry name" value="DUF3107"/>
    <property type="match status" value="1"/>
</dbReference>
<reference evidence="1 2" key="1">
    <citation type="submission" date="2016-01" db="EMBL/GenBank/DDBJ databases">
        <title>Complete genome sequence of a soil Actinobacterium, Isoptericola dokdonensis DS-3.</title>
        <authorList>
            <person name="Kwon S.-K."/>
            <person name="Kim J.F."/>
        </authorList>
    </citation>
    <scope>NUCLEOTIDE SEQUENCE [LARGE SCALE GENOMIC DNA]</scope>
    <source>
        <strain evidence="1 2">DS-3</strain>
    </source>
</reference>
<keyword evidence="2" id="KW-1185">Reference proteome</keyword>
<dbReference type="EMBL" id="CP014209">
    <property type="protein sequence ID" value="ANC30987.1"/>
    <property type="molecule type" value="Genomic_DNA"/>
</dbReference>
<dbReference type="Proteomes" id="UP000076794">
    <property type="component" value="Chromosome"/>
</dbReference>
<organism evidence="1 2">
    <name type="scientific">Isoptericola dokdonensis DS-3</name>
    <dbReference type="NCBI Taxonomy" id="1300344"/>
    <lineage>
        <taxon>Bacteria</taxon>
        <taxon>Bacillati</taxon>
        <taxon>Actinomycetota</taxon>
        <taxon>Actinomycetes</taxon>
        <taxon>Micrococcales</taxon>
        <taxon>Promicromonosporaceae</taxon>
        <taxon>Isoptericola</taxon>
    </lineage>
</organism>